<comment type="subcellular location">
    <subcellularLocation>
        <location evidence="8">Cell junction</location>
        <location evidence="8">Tight junction</location>
    </subcellularLocation>
    <subcellularLocation>
        <location evidence="8">Cell membrane</location>
        <topology evidence="8">Multi-pass membrane protein</topology>
    </subcellularLocation>
</comment>
<reference evidence="9" key="1">
    <citation type="submission" date="2025-08" db="UniProtKB">
        <authorList>
            <consortium name="Ensembl"/>
        </authorList>
    </citation>
    <scope>IDENTIFICATION</scope>
</reference>
<dbReference type="PRINTS" id="PR01077">
    <property type="entry name" value="CLAUDIN"/>
</dbReference>
<evidence type="ECO:0000313" key="10">
    <source>
        <dbReference type="Proteomes" id="UP000261660"/>
    </source>
</evidence>
<reference evidence="9" key="2">
    <citation type="submission" date="2025-09" db="UniProtKB">
        <authorList>
            <consortium name="Ensembl"/>
        </authorList>
    </citation>
    <scope>IDENTIFICATION</scope>
</reference>
<dbReference type="STRING" id="56723.ENSLBEP00000036543"/>
<dbReference type="AlphaFoldDB" id="A0A3Q3H032"/>
<dbReference type="Pfam" id="PF00822">
    <property type="entry name" value="PMP22_Claudin"/>
    <property type="match status" value="1"/>
</dbReference>
<keyword evidence="7 8" id="KW-0472">Membrane</keyword>
<dbReference type="Ensembl" id="ENSLBET00000038072.1">
    <property type="protein sequence ID" value="ENSLBEP00000036543.1"/>
    <property type="gene ID" value="ENSLBEG00000027342.1"/>
</dbReference>
<dbReference type="GO" id="GO:0005198">
    <property type="term" value="F:structural molecule activity"/>
    <property type="evidence" value="ECO:0007669"/>
    <property type="project" value="InterPro"/>
</dbReference>
<feature type="transmembrane region" description="Helical" evidence="8">
    <location>
        <begin position="118"/>
        <end position="144"/>
    </location>
</feature>
<dbReference type="PANTHER" id="PTHR12002">
    <property type="entry name" value="CLAUDIN"/>
    <property type="match status" value="1"/>
</dbReference>
<dbReference type="GeneTree" id="ENSGT00940000164824"/>
<keyword evidence="10" id="KW-1185">Reference proteome</keyword>
<organism evidence="9 10">
    <name type="scientific">Labrus bergylta</name>
    <name type="common">ballan wrasse</name>
    <dbReference type="NCBI Taxonomy" id="56723"/>
    <lineage>
        <taxon>Eukaryota</taxon>
        <taxon>Metazoa</taxon>
        <taxon>Chordata</taxon>
        <taxon>Craniata</taxon>
        <taxon>Vertebrata</taxon>
        <taxon>Euteleostomi</taxon>
        <taxon>Actinopterygii</taxon>
        <taxon>Neopterygii</taxon>
        <taxon>Teleostei</taxon>
        <taxon>Neoteleostei</taxon>
        <taxon>Acanthomorphata</taxon>
        <taxon>Eupercaria</taxon>
        <taxon>Labriformes</taxon>
        <taxon>Labridae</taxon>
        <taxon>Labrus</taxon>
    </lineage>
</organism>
<dbReference type="GO" id="GO:0005923">
    <property type="term" value="C:bicellular tight junction"/>
    <property type="evidence" value="ECO:0007669"/>
    <property type="project" value="UniProtKB-SubCell"/>
</dbReference>
<feature type="transmembrane region" description="Helical" evidence="8">
    <location>
        <begin position="164"/>
        <end position="185"/>
    </location>
</feature>
<keyword evidence="3 8" id="KW-1003">Cell membrane</keyword>
<evidence type="ECO:0000256" key="7">
    <source>
        <dbReference type="ARBA" id="ARBA00023136"/>
    </source>
</evidence>
<dbReference type="InParanoid" id="A0A3Q3H032"/>
<keyword evidence="4 8" id="KW-0812">Transmembrane</keyword>
<evidence type="ECO:0000313" key="9">
    <source>
        <dbReference type="Ensembl" id="ENSLBEP00000036543.1"/>
    </source>
</evidence>
<evidence type="ECO:0000256" key="4">
    <source>
        <dbReference type="ARBA" id="ARBA00022692"/>
    </source>
</evidence>
<evidence type="ECO:0000256" key="3">
    <source>
        <dbReference type="ARBA" id="ARBA00022475"/>
    </source>
</evidence>
<evidence type="ECO:0000256" key="6">
    <source>
        <dbReference type="ARBA" id="ARBA00022989"/>
    </source>
</evidence>
<keyword evidence="6 8" id="KW-1133">Transmembrane helix</keyword>
<evidence type="ECO:0000256" key="8">
    <source>
        <dbReference type="RuleBase" id="RU060637"/>
    </source>
</evidence>
<evidence type="ECO:0000256" key="5">
    <source>
        <dbReference type="ARBA" id="ARBA00022949"/>
    </source>
</evidence>
<dbReference type="PROSITE" id="PS01346">
    <property type="entry name" value="CLAUDIN"/>
    <property type="match status" value="1"/>
</dbReference>
<protein>
    <recommendedName>
        <fullName evidence="8">Claudin</fullName>
    </recommendedName>
</protein>
<accession>A0A3Q3H032</accession>
<comment type="function">
    <text evidence="8">Claudins function as major constituents of the tight junction complexes that regulate the permeability of epithelia.</text>
</comment>
<feature type="transmembrane region" description="Helical" evidence="8">
    <location>
        <begin position="7"/>
        <end position="29"/>
    </location>
</feature>
<proteinExistence type="inferred from homology"/>
<sequence length="229" mass="25455">MTATLEILAMILGFIGLFGTILVTALPMWRVSAFIGANLIVMEELWEGLWMTCYNQENFRMQCKEYDSVLILPTELQAARGLMCVSIVLVALSLSITGCGSRKCNCCGDDTKSKNITLALGGCLFLLSFLTTLIPVSLVGHTVIRKFYNPTTLDSQKRELGDALFIGWATSGILLITGIIVLFSYSKRRSMEEESYPEAYAVAAREGEKEQSVYLQRTLSSSYKHQVYL</sequence>
<keyword evidence="5 8" id="KW-0965">Cell junction</keyword>
<dbReference type="Gene3D" id="1.20.140.150">
    <property type="match status" value="1"/>
</dbReference>
<dbReference type="GO" id="GO:0005886">
    <property type="term" value="C:plasma membrane"/>
    <property type="evidence" value="ECO:0007669"/>
    <property type="project" value="UniProtKB-SubCell"/>
</dbReference>
<dbReference type="InterPro" id="IPR017974">
    <property type="entry name" value="Claudin_CS"/>
</dbReference>
<dbReference type="OrthoDB" id="8819159at2759"/>
<comment type="similarity">
    <text evidence="1 8">Belongs to the claudin family.</text>
</comment>
<dbReference type="InterPro" id="IPR006187">
    <property type="entry name" value="Claudin"/>
</dbReference>
<dbReference type="FunFam" id="1.20.140.150:FF:000001">
    <property type="entry name" value="Claudin"/>
    <property type="match status" value="1"/>
</dbReference>
<dbReference type="Proteomes" id="UP000261660">
    <property type="component" value="Unplaced"/>
</dbReference>
<evidence type="ECO:0000256" key="1">
    <source>
        <dbReference type="ARBA" id="ARBA00008295"/>
    </source>
</evidence>
<dbReference type="InterPro" id="IPR004031">
    <property type="entry name" value="PMP22/EMP/MP20/Claudin"/>
</dbReference>
<name>A0A3Q3H032_9LABR</name>
<evidence type="ECO:0000256" key="2">
    <source>
        <dbReference type="ARBA" id="ARBA00022427"/>
    </source>
</evidence>
<keyword evidence="2 8" id="KW-0796">Tight junction</keyword>
<feature type="transmembrane region" description="Helical" evidence="8">
    <location>
        <begin position="78"/>
        <end position="97"/>
    </location>
</feature>